<feature type="signal peptide" evidence="1">
    <location>
        <begin position="1"/>
        <end position="19"/>
    </location>
</feature>
<gene>
    <name evidence="2" type="ORF">AB6A40_006035</name>
</gene>
<dbReference type="AlphaFoldDB" id="A0ABD6EHW3"/>
<feature type="chain" id="PRO_5044867625" evidence="1">
    <location>
        <begin position="20"/>
        <end position="90"/>
    </location>
</feature>
<dbReference type="Proteomes" id="UP001608902">
    <property type="component" value="Unassembled WGS sequence"/>
</dbReference>
<keyword evidence="1" id="KW-0732">Signal</keyword>
<name>A0ABD6EHW3_9BILA</name>
<dbReference type="EMBL" id="JBGFUD010004071">
    <property type="protein sequence ID" value="MFH4979326.1"/>
    <property type="molecule type" value="Genomic_DNA"/>
</dbReference>
<evidence type="ECO:0000256" key="1">
    <source>
        <dbReference type="SAM" id="SignalP"/>
    </source>
</evidence>
<evidence type="ECO:0000313" key="2">
    <source>
        <dbReference type="EMBL" id="MFH4979326.1"/>
    </source>
</evidence>
<keyword evidence="3" id="KW-1185">Reference proteome</keyword>
<protein>
    <submittedName>
        <fullName evidence="2">Uncharacterized protein</fullName>
    </submittedName>
</protein>
<proteinExistence type="predicted"/>
<sequence>MENRTSTVLRLLLIPIAMALTEVSHRTREVPPLPPDCISYCEREHGLMCSADHLNDGKCICVECKTPKIFKGVSLTSSIPANFHVRRSPS</sequence>
<reference evidence="2 3" key="1">
    <citation type="submission" date="2024-08" db="EMBL/GenBank/DDBJ databases">
        <title>Gnathostoma spinigerum genome.</title>
        <authorList>
            <person name="Gonzalez-Bertolin B."/>
            <person name="Monzon S."/>
            <person name="Zaballos A."/>
            <person name="Jimenez P."/>
            <person name="Dekumyoy P."/>
            <person name="Varona S."/>
            <person name="Cuesta I."/>
            <person name="Sumanam S."/>
            <person name="Adisakwattana P."/>
            <person name="Gasser R.B."/>
            <person name="Hernandez-Gonzalez A."/>
            <person name="Young N.D."/>
            <person name="Perteguer M.J."/>
        </authorList>
    </citation>
    <scope>NUCLEOTIDE SEQUENCE [LARGE SCALE GENOMIC DNA]</scope>
    <source>
        <strain evidence="2">AL3</strain>
        <tissue evidence="2">Liver</tissue>
    </source>
</reference>
<accession>A0ABD6EHW3</accession>
<comment type="caution">
    <text evidence="2">The sequence shown here is derived from an EMBL/GenBank/DDBJ whole genome shotgun (WGS) entry which is preliminary data.</text>
</comment>
<organism evidence="2 3">
    <name type="scientific">Gnathostoma spinigerum</name>
    <dbReference type="NCBI Taxonomy" id="75299"/>
    <lineage>
        <taxon>Eukaryota</taxon>
        <taxon>Metazoa</taxon>
        <taxon>Ecdysozoa</taxon>
        <taxon>Nematoda</taxon>
        <taxon>Chromadorea</taxon>
        <taxon>Rhabditida</taxon>
        <taxon>Spirurina</taxon>
        <taxon>Gnathostomatomorpha</taxon>
        <taxon>Gnathostomatoidea</taxon>
        <taxon>Gnathostomatidae</taxon>
        <taxon>Gnathostoma</taxon>
    </lineage>
</organism>
<evidence type="ECO:0000313" key="3">
    <source>
        <dbReference type="Proteomes" id="UP001608902"/>
    </source>
</evidence>